<protein>
    <submittedName>
        <fullName evidence="5">Dihydrodipicolinate synthase/N-acetylneuraminate lyase</fullName>
        <ecNumber evidence="5">4.2.1.41</ecNumber>
    </submittedName>
</protein>
<evidence type="ECO:0000256" key="3">
    <source>
        <dbReference type="PIRSR" id="PIRSR001365-1"/>
    </source>
</evidence>
<dbReference type="PANTHER" id="PTHR12128">
    <property type="entry name" value="DIHYDRODIPICOLINATE SYNTHASE"/>
    <property type="match status" value="1"/>
</dbReference>
<dbReference type="KEGG" id="acad:UA74_23770"/>
<keyword evidence="1 2" id="KW-0456">Lyase</keyword>
<dbReference type="EC" id="4.2.1.41" evidence="5"/>
<dbReference type="GO" id="GO:0008840">
    <property type="term" value="F:4-hydroxy-tetrahydrodipicolinate synthase activity"/>
    <property type="evidence" value="ECO:0007669"/>
    <property type="project" value="TreeGrafter"/>
</dbReference>
<accession>A0AAC9LHA7</accession>
<reference evidence="6" key="1">
    <citation type="submission" date="2016-06" db="EMBL/GenBank/DDBJ databases">
        <title>Complete genome sequence of Actinoalloteichus fjordicus DSM 46855 (=ADI127-17), type strain of the new species Actinoalloteichus fjordicus.</title>
        <authorList>
            <person name="Ruckert C."/>
            <person name="Nouioui I."/>
            <person name="Willmese J."/>
            <person name="van Wezel G."/>
            <person name="Klenk H.-P."/>
            <person name="Kalinowski J."/>
            <person name="Zotchev S.B."/>
        </authorList>
    </citation>
    <scope>NUCLEOTIDE SEQUENCE [LARGE SCALE GENOMIC DNA]</scope>
    <source>
        <strain evidence="6">ADI127-7</strain>
    </source>
</reference>
<dbReference type="GO" id="GO:0047448">
    <property type="term" value="F:5-dehydro-4-deoxyglucarate dehydratase activity"/>
    <property type="evidence" value="ECO:0007669"/>
    <property type="project" value="UniProtKB-EC"/>
</dbReference>
<comment type="similarity">
    <text evidence="2">Belongs to the DapA family.</text>
</comment>
<dbReference type="SUPFAM" id="SSF51569">
    <property type="entry name" value="Aldolase"/>
    <property type="match status" value="1"/>
</dbReference>
<dbReference type="Pfam" id="PF00701">
    <property type="entry name" value="DHDPS"/>
    <property type="match status" value="1"/>
</dbReference>
<evidence type="ECO:0000256" key="4">
    <source>
        <dbReference type="PIRSR" id="PIRSR001365-2"/>
    </source>
</evidence>
<dbReference type="NCBIfam" id="NF002958">
    <property type="entry name" value="PRK03620.1"/>
    <property type="match status" value="1"/>
</dbReference>
<dbReference type="InterPro" id="IPR002220">
    <property type="entry name" value="DapA-like"/>
</dbReference>
<dbReference type="InterPro" id="IPR013785">
    <property type="entry name" value="Aldolase_TIM"/>
</dbReference>
<name>A0AAC9LHA7_9PSEU</name>
<dbReference type="Proteomes" id="UP000185511">
    <property type="component" value="Chromosome"/>
</dbReference>
<sequence length="310" mass="32037">MRLERVLFFPTTPFDADGTVATERLAESLRAGLAHRPGGIFTACGTGELHALTVAEHELVVRTTVAVAGEEPAAAVPVIAGAGGPLPVAIAQARNAARAGADAILLLPPYLVKGPEAGLIAYVRTVAEASPVPVIFYQRANAVLSVAASVTVAGIPGVIGIKDGVGDLDRMHGIVIAVRAAMGPDFLFFNGLPTAELTAAAYRGIGVELYSSAAFAFAPEVASAFQRALAAGSAQVDALLRGFYQPLGRLRDAVPGYAVALVKAGQRLRGFDVGGVRPPLVDLTEAHLEDLRAILATGLDLVDARPRQPE</sequence>
<dbReference type="AlphaFoldDB" id="A0AAC9LHA7"/>
<dbReference type="RefSeq" id="WP_157434413.1">
    <property type="nucleotide sequence ID" value="NZ_CP016076.1"/>
</dbReference>
<evidence type="ECO:0000313" key="5">
    <source>
        <dbReference type="EMBL" id="APU16772.1"/>
    </source>
</evidence>
<proteinExistence type="inferred from homology"/>
<feature type="active site" description="Proton donor/acceptor" evidence="3">
    <location>
        <position position="137"/>
    </location>
</feature>
<evidence type="ECO:0000256" key="1">
    <source>
        <dbReference type="ARBA" id="ARBA00023239"/>
    </source>
</evidence>
<dbReference type="PANTHER" id="PTHR12128:SF19">
    <property type="entry name" value="5-DEHYDRO-4-DEOXYGLUCARATE DEHYDRATASE 2-RELATED"/>
    <property type="match status" value="1"/>
</dbReference>
<evidence type="ECO:0000256" key="2">
    <source>
        <dbReference type="PIRNR" id="PIRNR001365"/>
    </source>
</evidence>
<dbReference type="PIRSF" id="PIRSF001365">
    <property type="entry name" value="DHDPS"/>
    <property type="match status" value="1"/>
</dbReference>
<gene>
    <name evidence="5" type="ORF">UA74_23770</name>
</gene>
<dbReference type="SMART" id="SM01130">
    <property type="entry name" value="DHDPS"/>
    <property type="match status" value="1"/>
</dbReference>
<evidence type="ECO:0000313" key="6">
    <source>
        <dbReference type="Proteomes" id="UP000185511"/>
    </source>
</evidence>
<dbReference type="EMBL" id="CP016076">
    <property type="protein sequence ID" value="APU16772.1"/>
    <property type="molecule type" value="Genomic_DNA"/>
</dbReference>
<feature type="binding site" evidence="4">
    <location>
        <position position="46"/>
    </location>
    <ligand>
        <name>pyruvate</name>
        <dbReference type="ChEBI" id="CHEBI:15361"/>
    </ligand>
</feature>
<organism evidence="5 6">
    <name type="scientific">Actinoalloteichus fjordicus</name>
    <dbReference type="NCBI Taxonomy" id="1612552"/>
    <lineage>
        <taxon>Bacteria</taxon>
        <taxon>Bacillati</taxon>
        <taxon>Actinomycetota</taxon>
        <taxon>Actinomycetes</taxon>
        <taxon>Pseudonocardiales</taxon>
        <taxon>Pseudonocardiaceae</taxon>
        <taxon>Actinoalloteichus</taxon>
    </lineage>
</organism>
<feature type="active site" description="Schiff-base intermediate with substrate" evidence="3">
    <location>
        <position position="162"/>
    </location>
</feature>
<dbReference type="Gene3D" id="3.20.20.70">
    <property type="entry name" value="Aldolase class I"/>
    <property type="match status" value="1"/>
</dbReference>
<keyword evidence="6" id="KW-1185">Reference proteome</keyword>